<reference evidence="1" key="3">
    <citation type="submission" date="2022-06" db="UniProtKB">
        <authorList>
            <consortium name="EnsemblPlants"/>
        </authorList>
    </citation>
    <scope>IDENTIFICATION</scope>
</reference>
<proteinExistence type="predicted"/>
<accession>A0A8R7P455</accession>
<dbReference type="Proteomes" id="UP000015106">
    <property type="component" value="Chromosome 1"/>
</dbReference>
<sequence length="50" mass="5615">MDNIFMENLLFPWCANMMCRNISIRTASGLLWPCRTTTGMSTMVAGSRPS</sequence>
<reference evidence="2" key="1">
    <citation type="journal article" date="2013" name="Nature">
        <title>Draft genome of the wheat A-genome progenitor Triticum urartu.</title>
        <authorList>
            <person name="Ling H.Q."/>
            <person name="Zhao S."/>
            <person name="Liu D."/>
            <person name="Wang J."/>
            <person name="Sun H."/>
            <person name="Zhang C."/>
            <person name="Fan H."/>
            <person name="Li D."/>
            <person name="Dong L."/>
            <person name="Tao Y."/>
            <person name="Gao C."/>
            <person name="Wu H."/>
            <person name="Li Y."/>
            <person name="Cui Y."/>
            <person name="Guo X."/>
            <person name="Zheng S."/>
            <person name="Wang B."/>
            <person name="Yu K."/>
            <person name="Liang Q."/>
            <person name="Yang W."/>
            <person name="Lou X."/>
            <person name="Chen J."/>
            <person name="Feng M."/>
            <person name="Jian J."/>
            <person name="Zhang X."/>
            <person name="Luo G."/>
            <person name="Jiang Y."/>
            <person name="Liu J."/>
            <person name="Wang Z."/>
            <person name="Sha Y."/>
            <person name="Zhang B."/>
            <person name="Wu H."/>
            <person name="Tang D."/>
            <person name="Shen Q."/>
            <person name="Xue P."/>
            <person name="Zou S."/>
            <person name="Wang X."/>
            <person name="Liu X."/>
            <person name="Wang F."/>
            <person name="Yang Y."/>
            <person name="An X."/>
            <person name="Dong Z."/>
            <person name="Zhang K."/>
            <person name="Zhang X."/>
            <person name="Luo M.C."/>
            <person name="Dvorak J."/>
            <person name="Tong Y."/>
            <person name="Wang J."/>
            <person name="Yang H."/>
            <person name="Li Z."/>
            <person name="Wang D."/>
            <person name="Zhang A."/>
            <person name="Wang J."/>
        </authorList>
    </citation>
    <scope>NUCLEOTIDE SEQUENCE</scope>
    <source>
        <strain evidence="2">cv. G1812</strain>
    </source>
</reference>
<organism evidence="1 2">
    <name type="scientific">Triticum urartu</name>
    <name type="common">Red wild einkorn</name>
    <name type="synonym">Crithodium urartu</name>
    <dbReference type="NCBI Taxonomy" id="4572"/>
    <lineage>
        <taxon>Eukaryota</taxon>
        <taxon>Viridiplantae</taxon>
        <taxon>Streptophyta</taxon>
        <taxon>Embryophyta</taxon>
        <taxon>Tracheophyta</taxon>
        <taxon>Spermatophyta</taxon>
        <taxon>Magnoliopsida</taxon>
        <taxon>Liliopsida</taxon>
        <taxon>Poales</taxon>
        <taxon>Poaceae</taxon>
        <taxon>BOP clade</taxon>
        <taxon>Pooideae</taxon>
        <taxon>Triticodae</taxon>
        <taxon>Triticeae</taxon>
        <taxon>Triticinae</taxon>
        <taxon>Triticum</taxon>
    </lineage>
</organism>
<protein>
    <submittedName>
        <fullName evidence="1">Uncharacterized protein</fullName>
    </submittedName>
</protein>
<evidence type="ECO:0000313" key="1">
    <source>
        <dbReference type="EnsemblPlants" id="TuG1812G0100002296.01.T02.cds274268"/>
    </source>
</evidence>
<keyword evidence="2" id="KW-1185">Reference proteome</keyword>
<dbReference type="AlphaFoldDB" id="A0A8R7P455"/>
<evidence type="ECO:0000313" key="2">
    <source>
        <dbReference type="Proteomes" id="UP000015106"/>
    </source>
</evidence>
<dbReference type="Gramene" id="TuG1812G0100002296.01.T02">
    <property type="protein sequence ID" value="TuG1812G0100002296.01.T02.cds274268"/>
    <property type="gene ID" value="TuG1812G0100002296.01"/>
</dbReference>
<dbReference type="EnsemblPlants" id="TuG1812G0100002296.01.T02">
    <property type="protein sequence ID" value="TuG1812G0100002296.01.T02.cds274268"/>
    <property type="gene ID" value="TuG1812G0100002296.01"/>
</dbReference>
<reference evidence="1" key="2">
    <citation type="submission" date="2018-03" db="EMBL/GenBank/DDBJ databases">
        <title>The Triticum urartu genome reveals the dynamic nature of wheat genome evolution.</title>
        <authorList>
            <person name="Ling H."/>
            <person name="Ma B."/>
            <person name="Shi X."/>
            <person name="Liu H."/>
            <person name="Dong L."/>
            <person name="Sun H."/>
            <person name="Cao Y."/>
            <person name="Gao Q."/>
            <person name="Zheng S."/>
            <person name="Li Y."/>
            <person name="Yu Y."/>
            <person name="Du H."/>
            <person name="Qi M."/>
            <person name="Li Y."/>
            <person name="Yu H."/>
            <person name="Cui Y."/>
            <person name="Wang N."/>
            <person name="Chen C."/>
            <person name="Wu H."/>
            <person name="Zhao Y."/>
            <person name="Zhang J."/>
            <person name="Li Y."/>
            <person name="Zhou W."/>
            <person name="Zhang B."/>
            <person name="Hu W."/>
            <person name="Eijk M."/>
            <person name="Tang J."/>
            <person name="Witsenboer H."/>
            <person name="Zhao S."/>
            <person name="Li Z."/>
            <person name="Zhang A."/>
            <person name="Wang D."/>
            <person name="Liang C."/>
        </authorList>
    </citation>
    <scope>NUCLEOTIDE SEQUENCE [LARGE SCALE GENOMIC DNA]</scope>
    <source>
        <strain evidence="1">cv. G1812</strain>
    </source>
</reference>
<name>A0A8R7P455_TRIUA</name>